<keyword evidence="3" id="KW-1185">Reference proteome</keyword>
<accession>A0AAN6TD09</accession>
<reference evidence="2" key="1">
    <citation type="journal article" date="2023" name="Mol. Phylogenet. Evol.">
        <title>Genome-scale phylogeny and comparative genomics of the fungal order Sordariales.</title>
        <authorList>
            <person name="Hensen N."/>
            <person name="Bonometti L."/>
            <person name="Westerberg I."/>
            <person name="Brannstrom I.O."/>
            <person name="Guillou S."/>
            <person name="Cros-Aarteil S."/>
            <person name="Calhoun S."/>
            <person name="Haridas S."/>
            <person name="Kuo A."/>
            <person name="Mondo S."/>
            <person name="Pangilinan J."/>
            <person name="Riley R."/>
            <person name="LaButti K."/>
            <person name="Andreopoulos B."/>
            <person name="Lipzen A."/>
            <person name="Chen C."/>
            <person name="Yan M."/>
            <person name="Daum C."/>
            <person name="Ng V."/>
            <person name="Clum A."/>
            <person name="Steindorff A."/>
            <person name="Ohm R.A."/>
            <person name="Martin F."/>
            <person name="Silar P."/>
            <person name="Natvig D.O."/>
            <person name="Lalanne C."/>
            <person name="Gautier V."/>
            <person name="Ament-Velasquez S.L."/>
            <person name="Kruys A."/>
            <person name="Hutchinson M.I."/>
            <person name="Powell A.J."/>
            <person name="Barry K."/>
            <person name="Miller A.N."/>
            <person name="Grigoriev I.V."/>
            <person name="Debuchy R."/>
            <person name="Gladieux P."/>
            <person name="Hiltunen Thoren M."/>
            <person name="Johannesson H."/>
        </authorList>
    </citation>
    <scope>NUCLEOTIDE SEQUENCE</scope>
    <source>
        <strain evidence="2">CBS 508.74</strain>
    </source>
</reference>
<feature type="compositionally biased region" description="Polar residues" evidence="1">
    <location>
        <begin position="225"/>
        <end position="239"/>
    </location>
</feature>
<feature type="region of interest" description="Disordered" evidence="1">
    <location>
        <begin position="451"/>
        <end position="487"/>
    </location>
</feature>
<feature type="compositionally biased region" description="Acidic residues" evidence="1">
    <location>
        <begin position="752"/>
        <end position="761"/>
    </location>
</feature>
<gene>
    <name evidence="2" type="ORF">N656DRAFT_125975</name>
</gene>
<proteinExistence type="predicted"/>
<feature type="region of interest" description="Disordered" evidence="1">
    <location>
        <begin position="708"/>
        <end position="846"/>
    </location>
</feature>
<dbReference type="Proteomes" id="UP001302812">
    <property type="component" value="Unassembled WGS sequence"/>
</dbReference>
<feature type="region of interest" description="Disordered" evidence="1">
    <location>
        <begin position="566"/>
        <end position="696"/>
    </location>
</feature>
<organism evidence="2 3">
    <name type="scientific">Canariomyces notabilis</name>
    <dbReference type="NCBI Taxonomy" id="2074819"/>
    <lineage>
        <taxon>Eukaryota</taxon>
        <taxon>Fungi</taxon>
        <taxon>Dikarya</taxon>
        <taxon>Ascomycota</taxon>
        <taxon>Pezizomycotina</taxon>
        <taxon>Sordariomycetes</taxon>
        <taxon>Sordariomycetidae</taxon>
        <taxon>Sordariales</taxon>
        <taxon>Chaetomiaceae</taxon>
        <taxon>Canariomyces</taxon>
    </lineage>
</organism>
<feature type="compositionally biased region" description="Basic and acidic residues" evidence="1">
    <location>
        <begin position="659"/>
        <end position="696"/>
    </location>
</feature>
<feature type="compositionally biased region" description="Basic and acidic residues" evidence="1">
    <location>
        <begin position="102"/>
        <end position="120"/>
    </location>
</feature>
<name>A0AAN6TD09_9PEZI</name>
<evidence type="ECO:0000256" key="1">
    <source>
        <dbReference type="SAM" id="MobiDB-lite"/>
    </source>
</evidence>
<dbReference type="GeneID" id="89932690"/>
<protein>
    <submittedName>
        <fullName evidence="2">Uncharacterized protein</fullName>
    </submittedName>
</protein>
<feature type="region of interest" description="Disordered" evidence="1">
    <location>
        <begin position="1"/>
        <end position="437"/>
    </location>
</feature>
<comment type="caution">
    <text evidence="2">The sequence shown here is derived from an EMBL/GenBank/DDBJ whole genome shotgun (WGS) entry which is preliminary data.</text>
</comment>
<feature type="compositionally biased region" description="Pro residues" evidence="1">
    <location>
        <begin position="148"/>
        <end position="167"/>
    </location>
</feature>
<feature type="compositionally biased region" description="Polar residues" evidence="1">
    <location>
        <begin position="640"/>
        <end position="655"/>
    </location>
</feature>
<feature type="compositionally biased region" description="Low complexity" evidence="1">
    <location>
        <begin position="339"/>
        <end position="359"/>
    </location>
</feature>
<reference evidence="2" key="2">
    <citation type="submission" date="2023-05" db="EMBL/GenBank/DDBJ databases">
        <authorList>
            <consortium name="Lawrence Berkeley National Laboratory"/>
            <person name="Steindorff A."/>
            <person name="Hensen N."/>
            <person name="Bonometti L."/>
            <person name="Westerberg I."/>
            <person name="Brannstrom I.O."/>
            <person name="Guillou S."/>
            <person name="Cros-Aarteil S."/>
            <person name="Calhoun S."/>
            <person name="Haridas S."/>
            <person name="Kuo A."/>
            <person name="Mondo S."/>
            <person name="Pangilinan J."/>
            <person name="Riley R."/>
            <person name="Labutti K."/>
            <person name="Andreopoulos B."/>
            <person name="Lipzen A."/>
            <person name="Chen C."/>
            <person name="Yanf M."/>
            <person name="Daum C."/>
            <person name="Ng V."/>
            <person name="Clum A."/>
            <person name="Ohm R."/>
            <person name="Martin F."/>
            <person name="Silar P."/>
            <person name="Natvig D."/>
            <person name="Lalanne C."/>
            <person name="Gautier V."/>
            <person name="Ament-Velasquez S.L."/>
            <person name="Kruys A."/>
            <person name="Hutchinson M.I."/>
            <person name="Powell A.J."/>
            <person name="Barry K."/>
            <person name="Miller A.N."/>
            <person name="Grigoriev I.V."/>
            <person name="Debuchy R."/>
            <person name="Gladieux P."/>
            <person name="Thoren M.H."/>
            <person name="Johannesson H."/>
        </authorList>
    </citation>
    <scope>NUCLEOTIDE SEQUENCE</scope>
    <source>
        <strain evidence="2">CBS 508.74</strain>
    </source>
</reference>
<dbReference type="EMBL" id="MU853344">
    <property type="protein sequence ID" value="KAK4111850.1"/>
    <property type="molecule type" value="Genomic_DNA"/>
</dbReference>
<dbReference type="AlphaFoldDB" id="A0AAN6TD09"/>
<feature type="compositionally biased region" description="Low complexity" evidence="1">
    <location>
        <begin position="180"/>
        <end position="204"/>
    </location>
</feature>
<evidence type="ECO:0000313" key="3">
    <source>
        <dbReference type="Proteomes" id="UP001302812"/>
    </source>
</evidence>
<evidence type="ECO:0000313" key="2">
    <source>
        <dbReference type="EMBL" id="KAK4111850.1"/>
    </source>
</evidence>
<dbReference type="RefSeq" id="XP_064669420.1">
    <property type="nucleotide sequence ID" value="XM_064808567.1"/>
</dbReference>
<feature type="region of interest" description="Disordered" evidence="1">
    <location>
        <begin position="538"/>
        <end position="557"/>
    </location>
</feature>
<feature type="compositionally biased region" description="Polar residues" evidence="1">
    <location>
        <begin position="724"/>
        <end position="750"/>
    </location>
</feature>
<feature type="compositionally biased region" description="Acidic residues" evidence="1">
    <location>
        <begin position="806"/>
        <end position="820"/>
    </location>
</feature>
<sequence length="846" mass="90942">MPSIFGKSGSTTGRAKPGRKSIRGTISGPIPISSTLGEEEFPMRNAAPTTAVTIPDDEIPTWKQGHPVGTPLPPEEPAPSSQDQGEAEANQELPEQQSQLPRDGEDSHSGTNERDQEQGARLDTTAETPVSIGGSGGSRTDLARDSQPEPPSSPPPPPPTGPSPPTGSPASRVASHATSRPKSPSHPYRSSPRRSSPLGASPSRVSPPARRATNPALSAARYSMISDSNSKKTNQSIDSPQRKKSTLRSALGRLFGRGRKKNGTGDPNPNARPGRDADPLSPPQHRSDPTALSRPGQRSPKRSASVPINELDRPLRSHSIGPDDIMAIESARNSLQAEATGSGSSTAAGARRRAATTSRMFLRPQLRNREWGAGLSPRPASAHGRGSRLSGRADPEDPNEIGRAITSDSGSGLRRRSRSLSGLQDLTGARPAGRRRSDEIRYWRESYDPGFMSPMSSNVQEDIDDTGMADMSPPESPKAEAPPKTPPQPFNFGLLSKEMIGMKITHAANMDARLDNLESRTLTLEGIVDQLCHAIPGTRKPVSGSSRQQTEPLFRKESHPSFAFTTGVPPPIPAIYHPLPTDSKEIARPGSSRRSLETDTHSQVSFGEAPTFVGSLRPPSSPAPKPRPSAEASPAPSQVGRPSSNSTVRGASSMPTMGREADGASKEDLVTQLRKELEAEREARRALESQVKKLTDRLKSLSTTVYAMVRGPSESRSYERLAPSASQPSPRFVASSSLLVSQQPQEQRSVFETDEDDDEGTDAIAKNQGAKTDPREEGELNEDDFQTPREDWPNPLAYGAFGEELRPDDDEDDDNEGDEDDPKRKKAARTLSLSQLTLGKGQRVRI</sequence>